<feature type="compositionally biased region" description="Low complexity" evidence="12">
    <location>
        <begin position="622"/>
        <end position="646"/>
    </location>
</feature>
<feature type="region of interest" description="Disordered" evidence="12">
    <location>
        <begin position="682"/>
        <end position="734"/>
    </location>
</feature>
<keyword evidence="5" id="KW-0964">Secreted</keyword>
<evidence type="ECO:0000256" key="9">
    <source>
        <dbReference type="ARBA" id="ARBA00022974"/>
    </source>
</evidence>
<feature type="transmembrane region" description="Helical" evidence="13">
    <location>
        <begin position="751"/>
        <end position="770"/>
    </location>
</feature>
<evidence type="ECO:0000256" key="4">
    <source>
        <dbReference type="ARBA" id="ARBA00018230"/>
    </source>
</evidence>
<dbReference type="InterPro" id="IPR032675">
    <property type="entry name" value="LRR_dom_sf"/>
</dbReference>
<organism evidence="15 16">
    <name type="scientific">Neodiprion lecontei</name>
    <name type="common">Redheaded pine sawfly</name>
    <dbReference type="NCBI Taxonomy" id="441921"/>
    <lineage>
        <taxon>Eukaryota</taxon>
        <taxon>Metazoa</taxon>
        <taxon>Ecdysozoa</taxon>
        <taxon>Arthropoda</taxon>
        <taxon>Hexapoda</taxon>
        <taxon>Insecta</taxon>
        <taxon>Pterygota</taxon>
        <taxon>Neoptera</taxon>
        <taxon>Endopterygota</taxon>
        <taxon>Hymenoptera</taxon>
        <taxon>Tenthredinoidea</taxon>
        <taxon>Diprionidae</taxon>
        <taxon>Diprioninae</taxon>
        <taxon>Neodiprion</taxon>
    </lineage>
</organism>
<dbReference type="PRINTS" id="PR00019">
    <property type="entry name" value="LEURICHRPT"/>
</dbReference>
<keyword evidence="15" id="KW-1185">Reference proteome</keyword>
<sequence length="801" mass="87338">MWRFALVLVVVFGCCHACPEYCECHQLPDPEDLAALLEATCLGNVPRLVDLSSTTRRLRIIGANETEILGLLEELANGTTPLPYLDEFHFTNCSLRVLNSSTWFAGLERARMLNISRNDLPDLEDMRRTEGGQVNMSNLAVLDASNNLVSNLSADTFGTLPVLLRLCLKGNGIGSVDARAFAGLGLLEELDLSDNELTSIPETALTPLESLEKLDLSGNQLEVLGAGWFESLGRLRELDVSRNGLSRAASGALQPLPGLSVLRLAGNPLRERDVSLLLGTGRKLETVDASRTGLIRVPAALTRSVRALRLAGNRLTSIRDGDLDSYPLLRLLDMSDNRLTDVEEDALGRLEALQVLDLSGNLLTKVPRSLPGSLSFLNLERNRIDTLRFNDLLGLYNVRELSLGKNSIVEIQEGAFGQLIALEVLDVSDNPMNQLPANTLNGPTHLGTLRMSGLTALKWDQRDQGDMTFPVPAPERLVDLDVSRSPVLAAQLLADTAALSACKSLLRLNLESANLTSVRSDLVYFVPQLRVLGLGGNPWNCTDEIYWLGEWLRNHEEREPLAKCTRGIHVRELPSPPKPEATSSRSIATPQESNVATSSHPLTTEAVNITTELFLRWETEGENTTLGEESTSVKVTRSSSSSPGRLSASSILLNVSHRLAPLRNRAPSTPRPTNTLQIRVEKLPANGSSTTNATRYEDANEDEKVEVEKEEEEEPRKGGREANTVAEELSGRATDSGARISEGLSAGAHPGMLVLVGAALGAVVALSVVLSRRATARRRDCCYERQENIEVHTLTPVTELW</sequence>
<protein>
    <recommendedName>
        <fullName evidence="4">Fibromodulin</fullName>
    </recommendedName>
</protein>
<evidence type="ECO:0000256" key="1">
    <source>
        <dbReference type="ARBA" id="ARBA00004498"/>
    </source>
</evidence>
<dbReference type="InterPro" id="IPR050333">
    <property type="entry name" value="SLRP"/>
</dbReference>
<dbReference type="PANTHER" id="PTHR45712">
    <property type="entry name" value="AGAP008170-PA"/>
    <property type="match status" value="1"/>
</dbReference>
<evidence type="ECO:0000256" key="7">
    <source>
        <dbReference type="ARBA" id="ARBA00022614"/>
    </source>
</evidence>
<evidence type="ECO:0000256" key="5">
    <source>
        <dbReference type="ARBA" id="ARBA00022525"/>
    </source>
</evidence>
<feature type="region of interest" description="Disordered" evidence="12">
    <location>
        <begin position="570"/>
        <end position="603"/>
    </location>
</feature>
<dbReference type="InterPro" id="IPR001611">
    <property type="entry name" value="Leu-rich_rpt"/>
</dbReference>
<reference evidence="16" key="1">
    <citation type="submission" date="2025-08" db="UniProtKB">
        <authorList>
            <consortium name="RefSeq"/>
        </authorList>
    </citation>
    <scope>IDENTIFICATION</scope>
    <source>
        <tissue evidence="16">Thorax and Abdomen</tissue>
    </source>
</reference>
<name>A0ABM3FY56_NEOLC</name>
<dbReference type="Proteomes" id="UP000829291">
    <property type="component" value="Chromosome 1"/>
</dbReference>
<keyword evidence="13" id="KW-1133">Transmembrane helix</keyword>
<evidence type="ECO:0000256" key="6">
    <source>
        <dbReference type="ARBA" id="ARBA00022530"/>
    </source>
</evidence>
<evidence type="ECO:0000256" key="8">
    <source>
        <dbReference type="ARBA" id="ARBA00022737"/>
    </source>
</evidence>
<dbReference type="SMART" id="SM00369">
    <property type="entry name" value="LRR_TYP"/>
    <property type="match status" value="11"/>
</dbReference>
<keyword evidence="9" id="KW-0654">Proteoglycan</keyword>
<feature type="region of interest" description="Disordered" evidence="12">
    <location>
        <begin position="621"/>
        <end position="646"/>
    </location>
</feature>
<evidence type="ECO:0000256" key="11">
    <source>
        <dbReference type="ARBA" id="ARBA00025136"/>
    </source>
</evidence>
<comment type="similarity">
    <text evidence="2">Belongs to the small leucine-rich proteoglycan (SLRP) family. SLRP class II subfamily.</text>
</comment>
<keyword evidence="8" id="KW-0677">Repeat</keyword>
<keyword evidence="13" id="KW-0472">Membrane</keyword>
<feature type="compositionally biased region" description="Polar residues" evidence="12">
    <location>
        <begin position="581"/>
        <end position="603"/>
    </location>
</feature>
<evidence type="ECO:0000256" key="13">
    <source>
        <dbReference type="SAM" id="Phobius"/>
    </source>
</evidence>
<comment type="function">
    <text evidence="11">Affects the rate of fibrils formation. May have a primary role in collagen fibrillogenesis.</text>
</comment>
<evidence type="ECO:0000313" key="16">
    <source>
        <dbReference type="RefSeq" id="XP_046592948.1"/>
    </source>
</evidence>
<evidence type="ECO:0000256" key="10">
    <source>
        <dbReference type="ARBA" id="ARBA00023180"/>
    </source>
</evidence>
<dbReference type="Pfam" id="PF13855">
    <property type="entry name" value="LRR_8"/>
    <property type="match status" value="3"/>
</dbReference>
<evidence type="ECO:0000313" key="15">
    <source>
        <dbReference type="Proteomes" id="UP000829291"/>
    </source>
</evidence>
<dbReference type="SUPFAM" id="SSF52058">
    <property type="entry name" value="L domain-like"/>
    <property type="match status" value="2"/>
</dbReference>
<keyword evidence="7" id="KW-0433">Leucine-rich repeat</keyword>
<keyword evidence="6" id="KW-0272">Extracellular matrix</keyword>
<keyword evidence="14" id="KW-0732">Signal</keyword>
<dbReference type="GeneID" id="124293940"/>
<dbReference type="InterPro" id="IPR003591">
    <property type="entry name" value="Leu-rich_rpt_typical-subtyp"/>
</dbReference>
<evidence type="ECO:0000256" key="3">
    <source>
        <dbReference type="ARBA" id="ARBA00011226"/>
    </source>
</evidence>
<comment type="subunit">
    <text evidence="3">Binds to type I and type II collagen.</text>
</comment>
<dbReference type="SMART" id="SM00364">
    <property type="entry name" value="LRR_BAC"/>
    <property type="match status" value="5"/>
</dbReference>
<dbReference type="Gene3D" id="3.80.10.10">
    <property type="entry name" value="Ribonuclease Inhibitor"/>
    <property type="match status" value="4"/>
</dbReference>
<gene>
    <name evidence="16" type="primary">LOC124293940</name>
</gene>
<evidence type="ECO:0000256" key="14">
    <source>
        <dbReference type="SAM" id="SignalP"/>
    </source>
</evidence>
<comment type="subcellular location">
    <subcellularLocation>
        <location evidence="1">Secreted</location>
        <location evidence="1">Extracellular space</location>
        <location evidence="1">Extracellular matrix</location>
    </subcellularLocation>
</comment>
<evidence type="ECO:0000256" key="2">
    <source>
        <dbReference type="ARBA" id="ARBA00005818"/>
    </source>
</evidence>
<evidence type="ECO:0000256" key="12">
    <source>
        <dbReference type="SAM" id="MobiDB-lite"/>
    </source>
</evidence>
<dbReference type="PROSITE" id="PS51450">
    <property type="entry name" value="LRR"/>
    <property type="match status" value="1"/>
</dbReference>
<keyword evidence="13" id="KW-0812">Transmembrane</keyword>
<feature type="compositionally biased region" description="Acidic residues" evidence="12">
    <location>
        <begin position="699"/>
        <end position="713"/>
    </location>
</feature>
<dbReference type="PANTHER" id="PTHR45712:SF4">
    <property type="entry name" value="FIBROMODULIN"/>
    <property type="match status" value="1"/>
</dbReference>
<feature type="chain" id="PRO_5046844623" description="Fibromodulin" evidence="14">
    <location>
        <begin position="18"/>
        <end position="801"/>
    </location>
</feature>
<accession>A0ABM3FY56</accession>
<keyword evidence="10" id="KW-0325">Glycoprotein</keyword>
<feature type="signal peptide" evidence="14">
    <location>
        <begin position="1"/>
        <end position="17"/>
    </location>
</feature>
<dbReference type="RefSeq" id="XP_046592948.1">
    <property type="nucleotide sequence ID" value="XM_046736992.1"/>
</dbReference>
<proteinExistence type="inferred from homology"/>